<feature type="domain" description="N-acetyltransferase" evidence="1">
    <location>
        <begin position="14"/>
        <end position="170"/>
    </location>
</feature>
<dbReference type="GO" id="GO:0016740">
    <property type="term" value="F:transferase activity"/>
    <property type="evidence" value="ECO:0007669"/>
    <property type="project" value="UniProtKB-KW"/>
</dbReference>
<evidence type="ECO:0000259" key="1">
    <source>
        <dbReference type="PROSITE" id="PS51186"/>
    </source>
</evidence>
<dbReference type="PANTHER" id="PTHR43441:SF11">
    <property type="entry name" value="RIBOSOMAL-PROTEIN-SERINE ACETYLTRANSFERASE"/>
    <property type="match status" value="1"/>
</dbReference>
<sequence>MPFMLDAPIVTPRLLVRSLHADDLPDLLVVNGDDAVTHHLPYPSWAGMDDATAWAERVRQREQAGDTLQLVLQRRDTGQVIGACLLFKLDEPSGRAELGYVLGQAHWHGGWMFEACEALVAHAFGPLGLRRLEAEVNPANAASMALIRRLGFTQEGLLRQRWTAKGRTYDIAFFGLLASDLKTTAD</sequence>
<dbReference type="Gene3D" id="3.40.630.30">
    <property type="match status" value="1"/>
</dbReference>
<keyword evidence="2" id="KW-0808">Transferase</keyword>
<organism evidence="2 3">
    <name type="scientific">Ideonella margarita</name>
    <dbReference type="NCBI Taxonomy" id="2984191"/>
    <lineage>
        <taxon>Bacteria</taxon>
        <taxon>Pseudomonadati</taxon>
        <taxon>Pseudomonadota</taxon>
        <taxon>Betaproteobacteria</taxon>
        <taxon>Burkholderiales</taxon>
        <taxon>Sphaerotilaceae</taxon>
        <taxon>Ideonella</taxon>
    </lineage>
</organism>
<dbReference type="EC" id="2.-.-.-" evidence="2"/>
<dbReference type="RefSeq" id="WP_341397238.1">
    <property type="nucleotide sequence ID" value="NZ_JBBUTI010000001.1"/>
</dbReference>
<comment type="caution">
    <text evidence="2">The sequence shown here is derived from an EMBL/GenBank/DDBJ whole genome shotgun (WGS) entry which is preliminary data.</text>
</comment>
<dbReference type="PROSITE" id="PS51186">
    <property type="entry name" value="GNAT"/>
    <property type="match status" value="1"/>
</dbReference>
<accession>A0ABU9C399</accession>
<dbReference type="SUPFAM" id="SSF55729">
    <property type="entry name" value="Acyl-CoA N-acyltransferases (Nat)"/>
    <property type="match status" value="1"/>
</dbReference>
<protein>
    <submittedName>
        <fullName evidence="2">GNAT family protein</fullName>
        <ecNumber evidence="2">2.-.-.-</ecNumber>
    </submittedName>
</protein>
<dbReference type="InterPro" id="IPR016181">
    <property type="entry name" value="Acyl_CoA_acyltransferase"/>
</dbReference>
<keyword evidence="3" id="KW-1185">Reference proteome</keyword>
<evidence type="ECO:0000313" key="2">
    <source>
        <dbReference type="EMBL" id="MEK8045092.1"/>
    </source>
</evidence>
<name>A0ABU9C399_9BURK</name>
<proteinExistence type="predicted"/>
<dbReference type="Proteomes" id="UP001379945">
    <property type="component" value="Unassembled WGS sequence"/>
</dbReference>
<evidence type="ECO:0000313" key="3">
    <source>
        <dbReference type="Proteomes" id="UP001379945"/>
    </source>
</evidence>
<dbReference type="PANTHER" id="PTHR43441">
    <property type="entry name" value="RIBOSOMAL-PROTEIN-SERINE ACETYLTRANSFERASE"/>
    <property type="match status" value="1"/>
</dbReference>
<dbReference type="InterPro" id="IPR000182">
    <property type="entry name" value="GNAT_dom"/>
</dbReference>
<reference evidence="2 3" key="1">
    <citation type="submission" date="2024-04" db="EMBL/GenBank/DDBJ databases">
        <title>Novel species of the genus Ideonella isolated from streams.</title>
        <authorList>
            <person name="Lu H."/>
        </authorList>
    </citation>
    <scope>NUCLEOTIDE SEQUENCE [LARGE SCALE GENOMIC DNA]</scope>
    <source>
        <strain evidence="2 3">LYT19W</strain>
    </source>
</reference>
<gene>
    <name evidence="2" type="ORF">AACH00_01880</name>
</gene>
<dbReference type="Pfam" id="PF13302">
    <property type="entry name" value="Acetyltransf_3"/>
    <property type="match status" value="1"/>
</dbReference>
<dbReference type="EMBL" id="JBBUTI010000001">
    <property type="protein sequence ID" value="MEK8045092.1"/>
    <property type="molecule type" value="Genomic_DNA"/>
</dbReference>
<dbReference type="InterPro" id="IPR051908">
    <property type="entry name" value="Ribosomal_N-acetyltransferase"/>
</dbReference>